<evidence type="ECO:0000313" key="1">
    <source>
        <dbReference type="EMBL" id="AGA32169.1"/>
    </source>
</evidence>
<dbReference type="STRING" id="1255043.TVNIR_0467"/>
<dbReference type="PANTHER" id="PTHR48100">
    <property type="entry name" value="BROAD-SPECIFICITY PHOSPHATASE YOR283W-RELATED"/>
    <property type="match status" value="1"/>
</dbReference>
<gene>
    <name evidence="1" type="ordered locus">TVNIR_0467</name>
</gene>
<dbReference type="PATRIC" id="fig|1255043.3.peg.470"/>
<dbReference type="GO" id="GO:0005737">
    <property type="term" value="C:cytoplasm"/>
    <property type="evidence" value="ECO:0007669"/>
    <property type="project" value="TreeGrafter"/>
</dbReference>
<keyword evidence="2" id="KW-1185">Reference proteome</keyword>
<dbReference type="Gene3D" id="3.40.50.1240">
    <property type="entry name" value="Phosphoglycerate mutase-like"/>
    <property type="match status" value="1"/>
</dbReference>
<dbReference type="PIRSF" id="PIRSF000709">
    <property type="entry name" value="6PFK_2-Ptase"/>
    <property type="match status" value="1"/>
</dbReference>
<dbReference type="CDD" id="cd07067">
    <property type="entry name" value="HP_PGM_like"/>
    <property type="match status" value="1"/>
</dbReference>
<reference evidence="1" key="1">
    <citation type="submission" date="2015-12" db="EMBL/GenBank/DDBJ databases">
        <authorList>
            <person name="Tikhonova T.V."/>
            <person name="Pavlov A.R."/>
            <person name="Beletsky A.V."/>
            <person name="Mardanov A.V."/>
            <person name="Sorokin D.Y."/>
            <person name="Ravin N.V."/>
            <person name="Popov V.O."/>
        </authorList>
    </citation>
    <scope>NUCLEOTIDE SEQUENCE</scope>
    <source>
        <strain evidence="1">DSM 14787</strain>
    </source>
</reference>
<dbReference type="RefSeq" id="WP_015257324.1">
    <property type="nucleotide sequence ID" value="NC_019902.2"/>
</dbReference>
<dbReference type="AlphaFoldDB" id="L0DRF3"/>
<proteinExistence type="predicted"/>
<dbReference type="InterPro" id="IPR013078">
    <property type="entry name" value="His_Pase_superF_clade-1"/>
</dbReference>
<dbReference type="SUPFAM" id="SSF53254">
    <property type="entry name" value="Phosphoglycerate mutase-like"/>
    <property type="match status" value="1"/>
</dbReference>
<dbReference type="SMART" id="SM00855">
    <property type="entry name" value="PGAM"/>
    <property type="match status" value="1"/>
</dbReference>
<name>L0DRF3_THIND</name>
<dbReference type="GO" id="GO:0016791">
    <property type="term" value="F:phosphatase activity"/>
    <property type="evidence" value="ECO:0007669"/>
    <property type="project" value="TreeGrafter"/>
</dbReference>
<dbReference type="Proteomes" id="UP000010809">
    <property type="component" value="Chromosome"/>
</dbReference>
<evidence type="ECO:0000313" key="2">
    <source>
        <dbReference type="Proteomes" id="UP000010809"/>
    </source>
</evidence>
<dbReference type="InterPro" id="IPR029033">
    <property type="entry name" value="His_PPase_superfam"/>
</dbReference>
<dbReference type="PANTHER" id="PTHR48100:SF1">
    <property type="entry name" value="HISTIDINE PHOSPHATASE FAMILY PROTEIN-RELATED"/>
    <property type="match status" value="1"/>
</dbReference>
<dbReference type="HOGENOM" id="CLU_033323_8_2_6"/>
<sequence>MIIDLLRHGEPRGGVRYRGHGCDDPLSEQGWRQMWQAVGESSVDWPWDGVLSSPLARCRDFAEALCARRPMPLRVASGLREVGFGDWEGLTREQVRGGHPDEYRAFYADPVANRPPGAEPLADFRRRVEATLAAESAALGVRKILVVAHAGVIRAVIGWVMDAPDAAIYRIECDYGSISRVSRDAERGWRVGFTNRRR</sequence>
<accession>L0DRF3</accession>
<dbReference type="eggNOG" id="COG0406">
    <property type="taxonomic scope" value="Bacteria"/>
</dbReference>
<dbReference type="KEGG" id="tni:TVNIR_0467"/>
<dbReference type="EMBL" id="CP003989">
    <property type="protein sequence ID" value="AGA32169.1"/>
    <property type="molecule type" value="Genomic_DNA"/>
</dbReference>
<dbReference type="OrthoDB" id="9783269at2"/>
<organism evidence="1 2">
    <name type="scientific">Thioalkalivibrio nitratireducens (strain DSM 14787 / UNIQEM 213 / ALEN2)</name>
    <dbReference type="NCBI Taxonomy" id="1255043"/>
    <lineage>
        <taxon>Bacteria</taxon>
        <taxon>Pseudomonadati</taxon>
        <taxon>Pseudomonadota</taxon>
        <taxon>Gammaproteobacteria</taxon>
        <taxon>Chromatiales</taxon>
        <taxon>Ectothiorhodospiraceae</taxon>
        <taxon>Thioalkalivibrio</taxon>
    </lineage>
</organism>
<dbReference type="InterPro" id="IPR050275">
    <property type="entry name" value="PGM_Phosphatase"/>
</dbReference>
<protein>
    <submittedName>
        <fullName evidence="1">Phosphoglycerate mutase</fullName>
    </submittedName>
</protein>
<dbReference type="Pfam" id="PF00300">
    <property type="entry name" value="His_Phos_1"/>
    <property type="match status" value="1"/>
</dbReference>